<feature type="compositionally biased region" description="Polar residues" evidence="11">
    <location>
        <begin position="1597"/>
        <end position="1615"/>
    </location>
</feature>
<comment type="function">
    <text evidence="7">May play a role in sperm motility, especially in the regulation of flagellar function.</text>
</comment>
<comment type="catalytic activity">
    <reaction evidence="10">
        <text>L-seryl-[protein] + ATP = O-phospho-L-seryl-[protein] + ADP + H(+)</text>
        <dbReference type="Rhea" id="RHEA:17989"/>
        <dbReference type="Rhea" id="RHEA-COMP:9863"/>
        <dbReference type="Rhea" id="RHEA-COMP:11604"/>
        <dbReference type="ChEBI" id="CHEBI:15378"/>
        <dbReference type="ChEBI" id="CHEBI:29999"/>
        <dbReference type="ChEBI" id="CHEBI:30616"/>
        <dbReference type="ChEBI" id="CHEBI:83421"/>
        <dbReference type="ChEBI" id="CHEBI:456216"/>
        <dbReference type="EC" id="2.7.11.1"/>
    </reaction>
</comment>
<feature type="region of interest" description="Disordered" evidence="11">
    <location>
        <begin position="793"/>
        <end position="871"/>
    </location>
</feature>
<feature type="compositionally biased region" description="Polar residues" evidence="11">
    <location>
        <begin position="407"/>
        <end position="420"/>
    </location>
</feature>
<dbReference type="PROSITE" id="PS00108">
    <property type="entry name" value="PROTEIN_KINASE_ST"/>
    <property type="match status" value="1"/>
</dbReference>
<evidence type="ECO:0000256" key="11">
    <source>
        <dbReference type="SAM" id="MobiDB-lite"/>
    </source>
</evidence>
<dbReference type="FunFam" id="1.10.510.10:FF:000002">
    <property type="entry name" value="Non-specific serine/threonine protein kinase"/>
    <property type="match status" value="1"/>
</dbReference>
<feature type="compositionally biased region" description="Polar residues" evidence="11">
    <location>
        <begin position="1390"/>
        <end position="1400"/>
    </location>
</feature>
<feature type="compositionally biased region" description="Gly residues" evidence="11">
    <location>
        <begin position="1487"/>
        <end position="1541"/>
    </location>
</feature>
<accession>A0A182HPI3</accession>
<dbReference type="PANTHER" id="PTHR24346">
    <property type="entry name" value="MAP/MICROTUBULE AFFINITY-REGULATING KINASE"/>
    <property type="match status" value="1"/>
</dbReference>
<dbReference type="EnsemblMetazoa" id="AARA003172-RA">
    <property type="protein sequence ID" value="AARA003172-PA"/>
    <property type="gene ID" value="AARA003172"/>
</dbReference>
<dbReference type="SUPFAM" id="SSF56112">
    <property type="entry name" value="Protein kinase-like (PK-like)"/>
    <property type="match status" value="1"/>
</dbReference>
<dbReference type="Proteomes" id="UP000075840">
    <property type="component" value="Unassembled WGS sequence"/>
</dbReference>
<feature type="compositionally biased region" description="Polar residues" evidence="11">
    <location>
        <begin position="1325"/>
        <end position="1346"/>
    </location>
</feature>
<proteinExistence type="inferred from homology"/>
<comment type="catalytic activity">
    <reaction evidence="9">
        <text>L-threonyl-[protein] + ATP = O-phospho-L-threonyl-[protein] + ADP + H(+)</text>
        <dbReference type="Rhea" id="RHEA:46608"/>
        <dbReference type="Rhea" id="RHEA-COMP:11060"/>
        <dbReference type="Rhea" id="RHEA-COMP:11605"/>
        <dbReference type="ChEBI" id="CHEBI:15378"/>
        <dbReference type="ChEBI" id="CHEBI:30013"/>
        <dbReference type="ChEBI" id="CHEBI:30616"/>
        <dbReference type="ChEBI" id="CHEBI:61977"/>
        <dbReference type="ChEBI" id="CHEBI:456216"/>
        <dbReference type="EC" id="2.7.11.1"/>
    </reaction>
</comment>
<evidence type="ECO:0000256" key="3">
    <source>
        <dbReference type="ARBA" id="ARBA00022679"/>
    </source>
</evidence>
<dbReference type="SMART" id="SM00220">
    <property type="entry name" value="S_TKc"/>
    <property type="match status" value="1"/>
</dbReference>
<dbReference type="EMBL" id="APCN01003258">
    <property type="status" value="NOT_ANNOTATED_CDS"/>
    <property type="molecule type" value="Genomic_DNA"/>
</dbReference>
<evidence type="ECO:0000256" key="1">
    <source>
        <dbReference type="ARBA" id="ARBA00012513"/>
    </source>
</evidence>
<dbReference type="EC" id="2.7.11.1" evidence="1"/>
<feature type="compositionally biased region" description="Polar residues" evidence="11">
    <location>
        <begin position="1353"/>
        <end position="1376"/>
    </location>
</feature>
<dbReference type="FunFam" id="3.30.200.20:FF:000003">
    <property type="entry name" value="Non-specific serine/threonine protein kinase"/>
    <property type="match status" value="1"/>
</dbReference>
<dbReference type="InterPro" id="IPR000719">
    <property type="entry name" value="Prot_kinase_dom"/>
</dbReference>
<dbReference type="Pfam" id="PF00069">
    <property type="entry name" value="Pkinase"/>
    <property type="match status" value="1"/>
</dbReference>
<feature type="compositionally biased region" description="Low complexity" evidence="11">
    <location>
        <begin position="348"/>
        <end position="359"/>
    </location>
</feature>
<dbReference type="GO" id="GO:0005524">
    <property type="term" value="F:ATP binding"/>
    <property type="evidence" value="ECO:0007669"/>
    <property type="project" value="UniProtKB-UniRule"/>
</dbReference>
<feature type="compositionally biased region" description="Polar residues" evidence="11">
    <location>
        <begin position="567"/>
        <end position="576"/>
    </location>
</feature>
<dbReference type="PROSITE" id="PS50030">
    <property type="entry name" value="UBA"/>
    <property type="match status" value="1"/>
</dbReference>
<reference evidence="12" key="1">
    <citation type="submission" date="2022-08" db="UniProtKB">
        <authorList>
            <consortium name="EnsemblMetazoa"/>
        </authorList>
    </citation>
    <scope>IDENTIFICATION</scope>
    <source>
        <strain evidence="12">Dongola</strain>
    </source>
</reference>
<feature type="compositionally biased region" description="Low complexity" evidence="11">
    <location>
        <begin position="1468"/>
        <end position="1486"/>
    </location>
</feature>
<dbReference type="GO" id="GO:0035556">
    <property type="term" value="P:intracellular signal transduction"/>
    <property type="evidence" value="ECO:0007669"/>
    <property type="project" value="TreeGrafter"/>
</dbReference>
<feature type="region of interest" description="Disordered" evidence="11">
    <location>
        <begin position="608"/>
        <end position="629"/>
    </location>
</feature>
<comment type="similarity">
    <text evidence="8">Belongs to the protein kinase superfamily. CAMK Ser/Thr protein kinase family. Smok subfamily.</text>
</comment>
<feature type="compositionally biased region" description="Low complexity" evidence="11">
    <location>
        <begin position="33"/>
        <end position="51"/>
    </location>
</feature>
<dbReference type="Gene3D" id="1.10.510.10">
    <property type="entry name" value="Transferase(Phosphotransferase) domain 1"/>
    <property type="match status" value="2"/>
</dbReference>
<name>A0A182HPI3_ANOAR</name>
<dbReference type="Gene3D" id="1.10.8.10">
    <property type="entry name" value="DNA helicase RuvA subunit, C-terminal domain"/>
    <property type="match status" value="1"/>
</dbReference>
<evidence type="ECO:0000313" key="13">
    <source>
        <dbReference type="Proteomes" id="UP000075840"/>
    </source>
</evidence>
<evidence type="ECO:0000313" key="12">
    <source>
        <dbReference type="EnsemblMetazoa" id="AARA003172-PA"/>
    </source>
</evidence>
<feature type="compositionally biased region" description="Low complexity" evidence="11">
    <location>
        <begin position="1416"/>
        <end position="1428"/>
    </location>
</feature>
<protein>
    <recommendedName>
        <fullName evidence="1">non-specific serine/threonine protein kinase</fullName>
        <ecNumber evidence="1">2.7.11.1</ecNumber>
    </recommendedName>
</protein>
<feature type="compositionally biased region" description="Basic residues" evidence="11">
    <location>
        <begin position="369"/>
        <end position="388"/>
    </location>
</feature>
<feature type="compositionally biased region" description="Low complexity" evidence="11">
    <location>
        <begin position="1445"/>
        <end position="1454"/>
    </location>
</feature>
<evidence type="ECO:0000256" key="9">
    <source>
        <dbReference type="ARBA" id="ARBA00047899"/>
    </source>
</evidence>
<feature type="compositionally biased region" description="Low complexity" evidence="11">
    <location>
        <begin position="508"/>
        <end position="522"/>
    </location>
</feature>
<dbReference type="GO" id="GO:0005737">
    <property type="term" value="C:cytoplasm"/>
    <property type="evidence" value="ECO:0007669"/>
    <property type="project" value="TreeGrafter"/>
</dbReference>
<feature type="compositionally biased region" description="Low complexity" evidence="11">
    <location>
        <begin position="830"/>
        <end position="853"/>
    </location>
</feature>
<dbReference type="InterPro" id="IPR008271">
    <property type="entry name" value="Ser/Thr_kinase_AS"/>
</dbReference>
<keyword evidence="4" id="KW-0547">Nucleotide-binding</keyword>
<feature type="region of interest" description="Disordered" evidence="11">
    <location>
        <begin position="734"/>
        <end position="756"/>
    </location>
</feature>
<dbReference type="InterPro" id="IPR011009">
    <property type="entry name" value="Kinase-like_dom_sf"/>
</dbReference>
<feature type="region of interest" description="Disordered" evidence="11">
    <location>
        <begin position="1201"/>
        <end position="1239"/>
    </location>
</feature>
<evidence type="ECO:0000256" key="10">
    <source>
        <dbReference type="ARBA" id="ARBA00048679"/>
    </source>
</evidence>
<keyword evidence="2" id="KW-0723">Serine/threonine-protein kinase</keyword>
<keyword evidence="3" id="KW-0808">Transferase</keyword>
<feature type="compositionally biased region" description="Gly residues" evidence="11">
    <location>
        <begin position="1455"/>
        <end position="1467"/>
    </location>
</feature>
<feature type="region of interest" description="Disordered" evidence="11">
    <location>
        <begin position="291"/>
        <end position="319"/>
    </location>
</feature>
<evidence type="ECO:0000256" key="5">
    <source>
        <dbReference type="ARBA" id="ARBA00022777"/>
    </source>
</evidence>
<feature type="compositionally biased region" description="Low complexity" evidence="11">
    <location>
        <begin position="1305"/>
        <end position="1314"/>
    </location>
</feature>
<dbReference type="InterPro" id="IPR017441">
    <property type="entry name" value="Protein_kinase_ATP_BS"/>
</dbReference>
<feature type="compositionally biased region" description="Basic residues" evidence="11">
    <location>
        <begin position="55"/>
        <end position="64"/>
    </location>
</feature>
<evidence type="ECO:0000256" key="7">
    <source>
        <dbReference type="ARBA" id="ARBA00037391"/>
    </source>
</evidence>
<feature type="region of interest" description="Disordered" evidence="11">
    <location>
        <begin position="1305"/>
        <end position="1630"/>
    </location>
</feature>
<dbReference type="InterPro" id="IPR015940">
    <property type="entry name" value="UBA"/>
</dbReference>
<sequence>MCEVATLTDSIQQQPPSAAPAVPLLVGIMGQTSSSGTAASNNNNNHLQHGGTARNGKKMYHRHSSVQPALASIRLLKKENSLTVGGSGAKRADTVLLQKARTESRNIDQYGLLLANGGATGTNGAAAATVPTVTAAPSCPSEATTASNDLTVLLSSGSAADVDRSVNSVTGNGGTSSREFFKSGDDTYHRTDCCYYRTMDNGYHKLPSDSYHKTTEGCYVKMTDGSFRRLDHTPGSVTDGEEDGSTVPAAAATTAAAPVQYRVRNPMMKFLKRSKSHTPATIVQLQKEKERKAAAAAPQHHRLSTIQSSEGAGGDVGRQQAAAAAAALLQHAHHHHQKSVPTAAGSLLVSSSSQQQPLLTTRDSTHQQQHSHSHQHHSHHHHHHHNHAHPPSASSIVEQGSGGAVVTKQQQQSSAAVPNHQNRRVMVTMIDGGLPVVAKSKPIHDKPKSAKARVQEVKRDKVNRGERILGDGSKNLAMSASKEFERNEAIRKSIRLKAPVRMEVAGTGATTTTTSTTTTATSPAPPPFTSPTGTRRPVSLMTSPLPSPRLATLGVRERNLRNELDSGPTQRTSYLQRPTPAAKPATARVDIRDGYSLKLSDITRAPAAAPAEPKMATNGGVAAEQPNSESVDIHSLSVLQTLERQINTMEFDERMKQRRDLLLQPPGSPGSPIMSSAAMARRKDQRPVHYGELPSLLNTGISDVATGNGFGYLDREDSGANDDSDDELAHARQNAFKRGEEGRSSTGGATGYSMKPKATRIINRTVSDTKNAEAAVKTIRLKKLAPKPPVAVVGMKPSTAAPPPASSTTAADKGKGGLGLVVGRGGTSGGTAATVVGSSSATGSTSTTASSSSGSGGTTATGSGGGVTGSKPAAITTEKKISAEVLKQFAAAQTQKVQGSPNMQMRGTPARWRSGEEHIGKYKLLKTIGKGNFAKVKLAKHVPTNKEVAIKIIDKTQLNPSSLQKLYREIVSAVQYCHQKRIIHRDLKAENLLLDSEMNIKIADFGFSNEFTPGSKLDTFCGSPPYAAPELFQGRKYDGPEVDVWSLGVILYTLVSGSLPFDGATLKELRERVLRGKYRIPFYMSTDCEVLLKKFLVLNPSKRANLETIMKDKWMNMGYEDDELKPYVEPLPDLKDQKRIEALVAMGYNRQDIEDSLANTMYDDVFATYLLLGRKSTDSESDGSRSGSSLSLRNIAGNEGAAAGNSQVQSPTHRGVHRSISASSTKPSRRASSGGETLRVGPTTAVAAAAAAAAVGAGGGGVGGGGGGGAVVGSMAAAGGGAGTGTVVGGGTGGGTANVTGNSVLAGATNNHSSGTGGSGGGASERTSISSNFKRQNTIDSATIKENTARLAAQNQRPASSITKPITSVDNSSISSPAKARTTSSSTSTKYDPSNGSRTVGPSAGLMPRRSTTLYEKTSSTEKTNSTTDPTSNSFVAPIPEFNRGNSASAATSGAGSGGGGGGGGVANSGSANTTGTGTTGVTTGSTAGGGGGGGGGTTTTGTMGGSGSVSVGGAGSVTGGGNGGSNIGGGGGGGGGGTGKGHVKSASVSSPGPSADSTTNSAATNDPLRQSMVNRNSLTPAVNSSRQPVAFPRNVPSRSTFHSGQTRARNSTVYAGTGGNVGDSPHSGKTFLQRLTTRFSKR</sequence>
<dbReference type="CDD" id="cd14337">
    <property type="entry name" value="UBA_MARK_Par1"/>
    <property type="match status" value="1"/>
</dbReference>
<organism evidence="12 13">
    <name type="scientific">Anopheles arabiensis</name>
    <name type="common">Mosquito</name>
    <dbReference type="NCBI Taxonomy" id="7173"/>
    <lineage>
        <taxon>Eukaryota</taxon>
        <taxon>Metazoa</taxon>
        <taxon>Ecdysozoa</taxon>
        <taxon>Arthropoda</taxon>
        <taxon>Hexapoda</taxon>
        <taxon>Insecta</taxon>
        <taxon>Pterygota</taxon>
        <taxon>Neoptera</taxon>
        <taxon>Endopterygota</taxon>
        <taxon>Diptera</taxon>
        <taxon>Nematocera</taxon>
        <taxon>Culicoidea</taxon>
        <taxon>Culicidae</taxon>
        <taxon>Anophelinae</taxon>
        <taxon>Anopheles</taxon>
    </lineage>
</organism>
<evidence type="ECO:0000256" key="8">
    <source>
        <dbReference type="ARBA" id="ARBA00038181"/>
    </source>
</evidence>
<dbReference type="PROSITE" id="PS00107">
    <property type="entry name" value="PROTEIN_KINASE_ATP"/>
    <property type="match status" value="1"/>
</dbReference>
<feature type="region of interest" description="Disordered" evidence="11">
    <location>
        <begin position="563"/>
        <end position="586"/>
    </location>
</feature>
<dbReference type="VEuPathDB" id="VectorBase:AARA21_007359"/>
<evidence type="ECO:0000256" key="6">
    <source>
        <dbReference type="ARBA" id="ARBA00022840"/>
    </source>
</evidence>
<dbReference type="PROSITE" id="PS50011">
    <property type="entry name" value="PROTEIN_KINASE_DOM"/>
    <property type="match status" value="1"/>
</dbReference>
<dbReference type="GO" id="GO:0050321">
    <property type="term" value="F:tau-protein kinase activity"/>
    <property type="evidence" value="ECO:0007669"/>
    <property type="project" value="TreeGrafter"/>
</dbReference>
<keyword evidence="6" id="KW-0067">ATP-binding</keyword>
<keyword evidence="5" id="KW-0418">Kinase</keyword>
<feature type="region of interest" description="Disordered" evidence="11">
    <location>
        <begin position="348"/>
        <end position="423"/>
    </location>
</feature>
<evidence type="ECO:0000256" key="4">
    <source>
        <dbReference type="ARBA" id="ARBA00022741"/>
    </source>
</evidence>
<dbReference type="SMART" id="SM00165">
    <property type="entry name" value="UBA"/>
    <property type="match status" value="1"/>
</dbReference>
<dbReference type="PANTHER" id="PTHR24346:SF82">
    <property type="entry name" value="KP78A-RELATED"/>
    <property type="match status" value="1"/>
</dbReference>
<feature type="compositionally biased region" description="Polar residues" evidence="11">
    <location>
        <begin position="1547"/>
        <end position="1588"/>
    </location>
</feature>
<feature type="compositionally biased region" description="Gly residues" evidence="11">
    <location>
        <begin position="816"/>
        <end position="829"/>
    </location>
</feature>
<dbReference type="FunFam" id="1.10.8.10:FF:000005">
    <property type="entry name" value="Non-specific serine/threonine protein kinase"/>
    <property type="match status" value="1"/>
</dbReference>
<feature type="compositionally biased region" description="Gly residues" evidence="11">
    <location>
        <begin position="854"/>
        <end position="868"/>
    </location>
</feature>
<feature type="compositionally biased region" description="Polar residues" evidence="11">
    <location>
        <begin position="1220"/>
        <end position="1235"/>
    </location>
</feature>
<dbReference type="GO" id="GO:0000226">
    <property type="term" value="P:microtubule cytoskeleton organization"/>
    <property type="evidence" value="ECO:0007669"/>
    <property type="project" value="TreeGrafter"/>
</dbReference>
<feature type="region of interest" description="Disordered" evidence="11">
    <location>
        <begin position="33"/>
        <end position="64"/>
    </location>
</feature>
<feature type="region of interest" description="Disordered" evidence="11">
    <location>
        <begin position="508"/>
        <end position="549"/>
    </location>
</feature>
<evidence type="ECO:0000256" key="2">
    <source>
        <dbReference type="ARBA" id="ARBA00022527"/>
    </source>
</evidence>
<dbReference type="VEuPathDB" id="VectorBase:AARA003172"/>
<keyword evidence="13" id="KW-1185">Reference proteome</keyword>